<reference evidence="7 8" key="1">
    <citation type="submission" date="2021-03" db="EMBL/GenBank/DDBJ databases">
        <title>Genomic Encyclopedia of Type Strains, Phase IV (KMG-IV): sequencing the most valuable type-strain genomes for metagenomic binning, comparative biology and taxonomic classification.</title>
        <authorList>
            <person name="Goeker M."/>
        </authorList>
    </citation>
    <scope>NUCLEOTIDE SEQUENCE [LARGE SCALE GENOMIC DNA]</scope>
    <source>
        <strain evidence="7 8">DSM 27512</strain>
    </source>
</reference>
<dbReference type="InterPro" id="IPR033922">
    <property type="entry name" value="NAD_bind_Glu_DH"/>
</dbReference>
<dbReference type="Pfam" id="PF02812">
    <property type="entry name" value="ELFV_dehydrog_N"/>
    <property type="match status" value="1"/>
</dbReference>
<evidence type="ECO:0000256" key="5">
    <source>
        <dbReference type="RuleBase" id="RU004417"/>
    </source>
</evidence>
<dbReference type="PRINTS" id="PR00082">
    <property type="entry name" value="GLFDHDRGNASE"/>
</dbReference>
<keyword evidence="8" id="KW-1185">Reference proteome</keyword>
<dbReference type="PANTHER" id="PTHR11606:SF13">
    <property type="entry name" value="GLUTAMATE DEHYDROGENASE 1, MITOCHONDRIAL"/>
    <property type="match status" value="1"/>
</dbReference>
<protein>
    <recommendedName>
        <fullName evidence="2 4">Glutamate dehydrogenase</fullName>
    </recommendedName>
</protein>
<dbReference type="SMART" id="SM00839">
    <property type="entry name" value="ELFV_dehydrog"/>
    <property type="match status" value="1"/>
</dbReference>
<evidence type="ECO:0000313" key="8">
    <source>
        <dbReference type="Proteomes" id="UP001314903"/>
    </source>
</evidence>
<evidence type="ECO:0000313" key="7">
    <source>
        <dbReference type="EMBL" id="MBP2027960.1"/>
    </source>
</evidence>
<dbReference type="InterPro" id="IPR006096">
    <property type="entry name" value="Glu/Leu/Phe/Val/Trp_DH_C"/>
</dbReference>
<feature type="domain" description="Glutamate/phenylalanine/leucine/valine/L-tryptophan dehydrogenase C-terminal" evidence="6">
    <location>
        <begin position="188"/>
        <end position="418"/>
    </location>
</feature>
<dbReference type="InterPro" id="IPR046346">
    <property type="entry name" value="Aminoacid_DH-like_N_sf"/>
</dbReference>
<dbReference type="RefSeq" id="WP_209661016.1">
    <property type="nucleotide sequence ID" value="NZ_JAGGLI010000018.1"/>
</dbReference>
<dbReference type="Gene3D" id="3.40.50.10860">
    <property type="entry name" value="Leucine Dehydrogenase, chain A, domain 1"/>
    <property type="match status" value="1"/>
</dbReference>
<comment type="similarity">
    <text evidence="1 4 5">Belongs to the Glu/Leu/Phe/Val dehydrogenases family.</text>
</comment>
<dbReference type="InterPro" id="IPR006097">
    <property type="entry name" value="Glu/Leu/Phe/Val/Trp_DH_dimer"/>
</dbReference>
<dbReference type="EMBL" id="JAGGLI010000018">
    <property type="protein sequence ID" value="MBP2027960.1"/>
    <property type="molecule type" value="Genomic_DNA"/>
</dbReference>
<dbReference type="PANTHER" id="PTHR11606">
    <property type="entry name" value="GLUTAMATE DEHYDROGENASE"/>
    <property type="match status" value="1"/>
</dbReference>
<dbReference type="CDD" id="cd01076">
    <property type="entry name" value="NAD_bind_1_Glu_DH"/>
    <property type="match status" value="1"/>
</dbReference>
<gene>
    <name evidence="7" type="ORF">J2Z35_001758</name>
</gene>
<name>A0ABS4KKU9_9FIRM</name>
<dbReference type="SUPFAM" id="SSF53223">
    <property type="entry name" value="Aminoacid dehydrogenase-like, N-terminal domain"/>
    <property type="match status" value="1"/>
</dbReference>
<proteinExistence type="inferred from homology"/>
<dbReference type="PROSITE" id="PS00074">
    <property type="entry name" value="GLFV_DEHYDROGENASE"/>
    <property type="match status" value="1"/>
</dbReference>
<dbReference type="InterPro" id="IPR014362">
    <property type="entry name" value="Glu_DH"/>
</dbReference>
<keyword evidence="3 4" id="KW-0560">Oxidoreductase</keyword>
<dbReference type="PIRSF" id="PIRSF000185">
    <property type="entry name" value="Glu_DH"/>
    <property type="match status" value="1"/>
</dbReference>
<dbReference type="InterPro" id="IPR006095">
    <property type="entry name" value="Glu/Leu/Phe/Val/Trp_DH"/>
</dbReference>
<evidence type="ECO:0000256" key="1">
    <source>
        <dbReference type="ARBA" id="ARBA00006382"/>
    </source>
</evidence>
<evidence type="ECO:0000256" key="3">
    <source>
        <dbReference type="ARBA" id="ARBA00023002"/>
    </source>
</evidence>
<dbReference type="InterPro" id="IPR036291">
    <property type="entry name" value="NAD(P)-bd_dom_sf"/>
</dbReference>
<evidence type="ECO:0000256" key="4">
    <source>
        <dbReference type="PIRNR" id="PIRNR000185"/>
    </source>
</evidence>
<dbReference type="Proteomes" id="UP001314903">
    <property type="component" value="Unassembled WGS sequence"/>
</dbReference>
<dbReference type="InterPro" id="IPR033524">
    <property type="entry name" value="Glu/Leu/Phe/Val_DH_AS"/>
</dbReference>
<accession>A0ABS4KKU9</accession>
<comment type="caution">
    <text evidence="7">The sequence shown here is derived from an EMBL/GenBank/DDBJ whole genome shotgun (WGS) entry which is preliminary data.</text>
</comment>
<organism evidence="7 8">
    <name type="scientific">Acetoanaerobium pronyense</name>
    <dbReference type="NCBI Taxonomy" id="1482736"/>
    <lineage>
        <taxon>Bacteria</taxon>
        <taxon>Bacillati</taxon>
        <taxon>Bacillota</taxon>
        <taxon>Clostridia</taxon>
        <taxon>Peptostreptococcales</taxon>
        <taxon>Filifactoraceae</taxon>
        <taxon>Acetoanaerobium</taxon>
    </lineage>
</organism>
<evidence type="ECO:0000256" key="2">
    <source>
        <dbReference type="ARBA" id="ARBA00012896"/>
    </source>
</evidence>
<dbReference type="SUPFAM" id="SSF51735">
    <property type="entry name" value="NAD(P)-binding Rossmann-fold domains"/>
    <property type="match status" value="1"/>
</dbReference>
<evidence type="ECO:0000259" key="6">
    <source>
        <dbReference type="SMART" id="SM00839"/>
    </source>
</evidence>
<sequence>MENKNVKESLNPFEIAQRQVKTACDKLGADPAVYEILKTPARVIEVSFPVRLDNGTIKTFTGFRSQHNNACGPFKGGLRFHPGVTYDEVKALSTWMTFKCSVTGVPYGGGKGGLAIDPKDYSEGELERISRGFAKALAPFIGEKVDIPAPDVNTNGKIMAWMVDEIEKSTGQFQPGVLTGKPVDFFGSLARTEATGYGVAIMARAAASKKGMNLNTATVAVQGFGNVGSFAAKYITEMGAKVVAISDSSCTLVNKDGLDIPAAIAYAAENGSIKGFAGAEELHRDALLTQEVDILMPCALENVITSANADDIKAKIISEGANGPTTPEADEILFNKGVLVIPDILANAGGVTVSYFEWVQNLMRYNWSFEEVQSKQDVLMDKAFEDIWTLMGEHSVDMRTAAYMMSIKRIAVAMKYRGWY</sequence>
<dbReference type="Gene3D" id="3.40.50.720">
    <property type="entry name" value="NAD(P)-binding Rossmann-like Domain"/>
    <property type="match status" value="1"/>
</dbReference>
<dbReference type="Pfam" id="PF00208">
    <property type="entry name" value="ELFV_dehydrog"/>
    <property type="match status" value="1"/>
</dbReference>
<dbReference type="GO" id="GO:0004352">
    <property type="term" value="F:glutamate dehydrogenase (NAD+) activity"/>
    <property type="evidence" value="ECO:0007669"/>
    <property type="project" value="UniProtKB-EC"/>
</dbReference>